<gene>
    <name evidence="2" type="ORF">AAME72_09175</name>
</gene>
<proteinExistence type="predicted"/>
<dbReference type="Gene3D" id="2.60.20.10">
    <property type="entry name" value="Crystallins"/>
    <property type="match status" value="1"/>
</dbReference>
<dbReference type="RefSeq" id="WP_348789935.1">
    <property type="nucleotide sequence ID" value="NZ_CP157390.1"/>
</dbReference>
<accession>A0AAU7GGM9</accession>
<dbReference type="AlphaFoldDB" id="A0AAU7GGM9"/>
<feature type="signal peptide" evidence="1">
    <location>
        <begin position="1"/>
        <end position="18"/>
    </location>
</feature>
<name>A0AAU7GGM9_9MICO</name>
<evidence type="ECO:0000256" key="1">
    <source>
        <dbReference type="SAM" id="SignalP"/>
    </source>
</evidence>
<organism evidence="2">
    <name type="scientific">Leifsonia sp. NPDC080035</name>
    <dbReference type="NCBI Taxonomy" id="3143936"/>
    <lineage>
        <taxon>Bacteria</taxon>
        <taxon>Bacillati</taxon>
        <taxon>Actinomycetota</taxon>
        <taxon>Actinomycetes</taxon>
        <taxon>Micrococcales</taxon>
        <taxon>Microbacteriaceae</taxon>
        <taxon>Leifsonia</taxon>
    </lineage>
</organism>
<dbReference type="EMBL" id="CP157390">
    <property type="protein sequence ID" value="XBM50025.1"/>
    <property type="molecule type" value="Genomic_DNA"/>
</dbReference>
<evidence type="ECO:0000313" key="2">
    <source>
        <dbReference type="EMBL" id="XBM50025.1"/>
    </source>
</evidence>
<protein>
    <submittedName>
        <fullName evidence="2">Uncharacterized protein</fullName>
    </submittedName>
</protein>
<dbReference type="SUPFAM" id="SSF49695">
    <property type="entry name" value="gamma-Crystallin-like"/>
    <property type="match status" value="1"/>
</dbReference>
<sequence length="180" mass="18498">MRLLLSAAVSVAVSAVLAVGPSLTPPLDVAPIPAQTGDYCAVRVDPVGSDAAPAAPACFDTQDEVDAYLTGITAQNRSTLAATASVIIGTVYKDAGYSGGSYTFYGSGSCSGTTYGFPSLSSSWQNTISSAKAYASCWVTLYDAPSYGGQRYNCTPNCSSLPSFNDRTKSLVFRPAGTIG</sequence>
<dbReference type="InterPro" id="IPR011024">
    <property type="entry name" value="G_crystallin-like"/>
</dbReference>
<reference evidence="2" key="1">
    <citation type="submission" date="2024-05" db="EMBL/GenBank/DDBJ databases">
        <title>The Natural Products Discovery Center: Release of the First 8490 Sequenced Strains for Exploring Actinobacteria Biosynthetic Diversity.</title>
        <authorList>
            <person name="Kalkreuter E."/>
            <person name="Kautsar S.A."/>
            <person name="Yang D."/>
            <person name="Bader C.D."/>
            <person name="Teijaro C.N."/>
            <person name="Fluegel L."/>
            <person name="Davis C.M."/>
            <person name="Simpson J.R."/>
            <person name="Lauterbach L."/>
            <person name="Steele A.D."/>
            <person name="Gui C."/>
            <person name="Meng S."/>
            <person name="Li G."/>
            <person name="Viehrig K."/>
            <person name="Ye F."/>
            <person name="Su P."/>
            <person name="Kiefer A.F."/>
            <person name="Nichols A."/>
            <person name="Cepeda A.J."/>
            <person name="Yan W."/>
            <person name="Fan B."/>
            <person name="Jiang Y."/>
            <person name="Adhikari A."/>
            <person name="Zheng C.-J."/>
            <person name="Schuster L."/>
            <person name="Cowan T.M."/>
            <person name="Smanski M.J."/>
            <person name="Chevrette M.G."/>
            <person name="de Carvalho L.P.S."/>
            <person name="Shen B."/>
        </authorList>
    </citation>
    <scope>NUCLEOTIDE SEQUENCE</scope>
    <source>
        <strain evidence="2">NPDC080035</strain>
    </source>
</reference>
<keyword evidence="1" id="KW-0732">Signal</keyword>
<feature type="chain" id="PRO_5043324675" evidence="1">
    <location>
        <begin position="19"/>
        <end position="180"/>
    </location>
</feature>